<dbReference type="InterPro" id="IPR000873">
    <property type="entry name" value="AMP-dep_synth/lig_dom"/>
</dbReference>
<dbReference type="AlphaFoldDB" id="A0AA39MWW0"/>
<dbReference type="RefSeq" id="XP_060326729.1">
    <property type="nucleotide sequence ID" value="XM_060468601.1"/>
</dbReference>
<dbReference type="PANTHER" id="PTHR43439:SF2">
    <property type="entry name" value="ENZYME, PUTATIVE (JCVI)-RELATED"/>
    <property type="match status" value="1"/>
</dbReference>
<evidence type="ECO:0000256" key="2">
    <source>
        <dbReference type="ARBA" id="ARBA00022553"/>
    </source>
</evidence>
<evidence type="ECO:0000259" key="3">
    <source>
        <dbReference type="SMART" id="SM00823"/>
    </source>
</evidence>
<keyword evidence="1" id="KW-0596">Phosphopantetheine</keyword>
<dbReference type="SUPFAM" id="SSF53474">
    <property type="entry name" value="alpha/beta-Hydrolases"/>
    <property type="match status" value="1"/>
</dbReference>
<dbReference type="InterPro" id="IPR051414">
    <property type="entry name" value="Adenylate-forming_Reductase"/>
</dbReference>
<feature type="domain" description="Polyketide synthase-like phosphopantetheine-binding" evidence="3">
    <location>
        <begin position="580"/>
        <end position="660"/>
    </location>
</feature>
<reference evidence="4" key="1">
    <citation type="submission" date="2023-06" db="EMBL/GenBank/DDBJ databases">
        <authorList>
            <consortium name="Lawrence Berkeley National Laboratory"/>
            <person name="Ahrendt S."/>
            <person name="Sahu N."/>
            <person name="Indic B."/>
            <person name="Wong-Bajracharya J."/>
            <person name="Merenyi Z."/>
            <person name="Ke H.-M."/>
            <person name="Monk M."/>
            <person name="Kocsube S."/>
            <person name="Drula E."/>
            <person name="Lipzen A."/>
            <person name="Balint B."/>
            <person name="Henrissat B."/>
            <person name="Andreopoulos B."/>
            <person name="Martin F.M."/>
            <person name="Harder C.B."/>
            <person name="Rigling D."/>
            <person name="Ford K.L."/>
            <person name="Foster G.D."/>
            <person name="Pangilinan J."/>
            <person name="Papanicolaou A."/>
            <person name="Barry K."/>
            <person name="LaButti K."/>
            <person name="Viragh M."/>
            <person name="Koriabine M."/>
            <person name="Yan M."/>
            <person name="Riley R."/>
            <person name="Champramary S."/>
            <person name="Plett K.L."/>
            <person name="Tsai I.J."/>
            <person name="Slot J."/>
            <person name="Sipos G."/>
            <person name="Plett J."/>
            <person name="Nagy L.G."/>
            <person name="Grigoriev I.V."/>
        </authorList>
    </citation>
    <scope>NUCLEOTIDE SEQUENCE</scope>
    <source>
        <strain evidence="4">CCBAS 213</strain>
    </source>
</reference>
<dbReference type="InterPro" id="IPR029058">
    <property type="entry name" value="AB_hydrolase_fold"/>
</dbReference>
<accession>A0AA39MWW0</accession>
<dbReference type="Pfam" id="PF00501">
    <property type="entry name" value="AMP-binding"/>
    <property type="match status" value="1"/>
</dbReference>
<protein>
    <submittedName>
        <fullName evidence="4">NRPS-like enzyme</fullName>
    </submittedName>
</protein>
<dbReference type="Pfam" id="PF23562">
    <property type="entry name" value="AMP-binding_C_3"/>
    <property type="match status" value="1"/>
</dbReference>
<name>A0AA39MWW0_ARMTA</name>
<dbReference type="SUPFAM" id="SSF47336">
    <property type="entry name" value="ACP-like"/>
    <property type="match status" value="1"/>
</dbReference>
<dbReference type="SMART" id="SM00823">
    <property type="entry name" value="PKS_PP"/>
    <property type="match status" value="1"/>
</dbReference>
<dbReference type="InterPro" id="IPR020806">
    <property type="entry name" value="PKS_PP-bd"/>
</dbReference>
<gene>
    <name evidence="4" type="ORF">EV420DRAFT_1312863</name>
</gene>
<dbReference type="Gene3D" id="1.10.1200.10">
    <property type="entry name" value="ACP-like"/>
    <property type="match status" value="1"/>
</dbReference>
<dbReference type="Proteomes" id="UP001175211">
    <property type="component" value="Unassembled WGS sequence"/>
</dbReference>
<dbReference type="InterPro" id="IPR001031">
    <property type="entry name" value="Thioesterase"/>
</dbReference>
<dbReference type="Gene3D" id="3.40.50.1820">
    <property type="entry name" value="alpha/beta hydrolase"/>
    <property type="match status" value="1"/>
</dbReference>
<evidence type="ECO:0000313" key="5">
    <source>
        <dbReference type="Proteomes" id="UP001175211"/>
    </source>
</evidence>
<dbReference type="PANTHER" id="PTHR43439">
    <property type="entry name" value="PHENYLACETATE-COENZYME A LIGASE"/>
    <property type="match status" value="1"/>
</dbReference>
<dbReference type="InterPro" id="IPR042099">
    <property type="entry name" value="ANL_N_sf"/>
</dbReference>
<dbReference type="EMBL" id="JAUEPS010000039">
    <property type="protein sequence ID" value="KAK0449014.1"/>
    <property type="molecule type" value="Genomic_DNA"/>
</dbReference>
<keyword evidence="5" id="KW-1185">Reference proteome</keyword>
<evidence type="ECO:0000313" key="4">
    <source>
        <dbReference type="EMBL" id="KAK0449014.1"/>
    </source>
</evidence>
<sequence length="953" mass="105411">MKTSPGSFLTFTRPPLDGSLTYPEIFDYNAQHSPDHPVFQFYDQDHIQRITWSEVTKAIHAAGRIVLEYVPRTDTVPVVGVLANADSITFLTVVAGIIRAGYTAFPISTRNSPAAVAHLLESTGCKSLFVSADPAMQEVARVQDGVTTIPMPTFEDLYLKDHSEPLPHVRPDWEQLALIIHSSGSTRFPSPIPHTHRFYMMQGVWLSYGDMDVCGHVLSAHASAMYHLMGCWTLMVAASDGVTIAVFRPENPPIVPTPERVLEGIVATKCTVVLCVPHFFEAWARDPSAAEVLKKVTVALFGGGPLAKSAGDSLVAKGVPLCALFGSTETTFSAKLIPKETPAEGWEWFEWAHYINYDLLPIDGEENMFHVIIRENPKTGYSPAVFNTTIDGVRAYDTTDIFIRHLVNPEMFKCYGRHDDQIIHSTGEKTNPTPIGMFNFFHLLYYANILAEKTITTDRRIAAAVMFGRSRFQPGVLVSPAPGYEFDPTNEKDLADFRASIWDTVSKANEEAPQHSRIFKEMIIVTHPSKPFTFTSKGTLRRPAILEAYSKEIEAAYEAVENISLSSVPAPQKWSVDDITEWIGRIVHNLLHTDAQISDTQDIFVVGVDSLIAIAIRNTIVSTLRKTHIISTSAIRALPQNFVFNNPSISLLAAFVHKAITTSLANGTTDTSDSDDDEGEPVIAFTKLPEPGETIVKLRKGKGEPPLIAFHGGAGLAFDFRSYPEKFRTAVSTVQVTPDAPMTSLEDLVAFYRRKIKEQQPTGPYRFAGYSASSILAFLMTQEFERHGDTVSQLTMLDLFPSVFLHQIPPADHPNRREEFIAAVIKIMLDLTAWDKSRKSSVDALRSAFNGTGGSPLQRLTMNIARQFSGLIGDFCLRPDIEEWMGSMKDVKAPVTVYVAEEGARLIPMPKEEQDDLGASCWVPGARVVRVPGGHMDFLDHDLVIAGLQEGYL</sequence>
<dbReference type="GeneID" id="85352149"/>
<proteinExistence type="predicted"/>
<comment type="caution">
    <text evidence="4">The sequence shown here is derived from an EMBL/GenBank/DDBJ whole genome shotgun (WGS) entry which is preliminary data.</text>
</comment>
<organism evidence="4 5">
    <name type="scientific">Armillaria tabescens</name>
    <name type="common">Ringless honey mushroom</name>
    <name type="synonym">Agaricus tabescens</name>
    <dbReference type="NCBI Taxonomy" id="1929756"/>
    <lineage>
        <taxon>Eukaryota</taxon>
        <taxon>Fungi</taxon>
        <taxon>Dikarya</taxon>
        <taxon>Basidiomycota</taxon>
        <taxon>Agaricomycotina</taxon>
        <taxon>Agaricomycetes</taxon>
        <taxon>Agaricomycetidae</taxon>
        <taxon>Agaricales</taxon>
        <taxon>Marasmiineae</taxon>
        <taxon>Physalacriaceae</taxon>
        <taxon>Desarmillaria</taxon>
    </lineage>
</organism>
<dbReference type="InterPro" id="IPR036736">
    <property type="entry name" value="ACP-like_sf"/>
</dbReference>
<dbReference type="SUPFAM" id="SSF56801">
    <property type="entry name" value="Acetyl-CoA synthetase-like"/>
    <property type="match status" value="1"/>
</dbReference>
<dbReference type="Pfam" id="PF00975">
    <property type="entry name" value="Thioesterase"/>
    <property type="match status" value="1"/>
</dbReference>
<dbReference type="GO" id="GO:0031177">
    <property type="term" value="F:phosphopantetheine binding"/>
    <property type="evidence" value="ECO:0007669"/>
    <property type="project" value="InterPro"/>
</dbReference>
<evidence type="ECO:0000256" key="1">
    <source>
        <dbReference type="ARBA" id="ARBA00022450"/>
    </source>
</evidence>
<keyword evidence="2" id="KW-0597">Phosphoprotein</keyword>
<dbReference type="Gene3D" id="3.40.50.12780">
    <property type="entry name" value="N-terminal domain of ligase-like"/>
    <property type="match status" value="1"/>
</dbReference>